<evidence type="ECO:0000313" key="2">
    <source>
        <dbReference type="Proteomes" id="UP000010798"/>
    </source>
</evidence>
<keyword evidence="1" id="KW-0614">Plasmid</keyword>
<gene>
    <name evidence="1" type="ordered locus">Sinac_7624</name>
</gene>
<dbReference type="AlphaFoldDB" id="L0DRN2"/>
<dbReference type="KEGG" id="saci:Sinac_7624"/>
<accession>L0DRN2</accession>
<dbReference type="HOGENOM" id="CLU_1407914_0_0_0"/>
<proteinExistence type="predicted"/>
<reference evidence="1 2" key="1">
    <citation type="submission" date="2012-02" db="EMBL/GenBank/DDBJ databases">
        <title>Complete sequence of plasmid 2 of Singulisphaera acidiphila DSM 18658.</title>
        <authorList>
            <consortium name="US DOE Joint Genome Institute (JGI-PGF)"/>
            <person name="Lucas S."/>
            <person name="Copeland A."/>
            <person name="Lapidus A."/>
            <person name="Glavina del Rio T."/>
            <person name="Dalin E."/>
            <person name="Tice H."/>
            <person name="Bruce D."/>
            <person name="Goodwin L."/>
            <person name="Pitluck S."/>
            <person name="Peters L."/>
            <person name="Ovchinnikova G."/>
            <person name="Chertkov O."/>
            <person name="Kyrpides N."/>
            <person name="Mavromatis K."/>
            <person name="Ivanova N."/>
            <person name="Brettin T."/>
            <person name="Detter J.C."/>
            <person name="Han C."/>
            <person name="Larimer F."/>
            <person name="Land M."/>
            <person name="Hauser L."/>
            <person name="Markowitz V."/>
            <person name="Cheng J.-F."/>
            <person name="Hugenholtz P."/>
            <person name="Woyke T."/>
            <person name="Wu D."/>
            <person name="Tindall B."/>
            <person name="Pomrenke H."/>
            <person name="Brambilla E."/>
            <person name="Klenk H.-P."/>
            <person name="Eisen J.A."/>
        </authorList>
    </citation>
    <scope>NUCLEOTIDE SEQUENCE [LARGE SCALE GENOMIC DNA]</scope>
    <source>
        <strain evidence="2">ATCC BAA-1392 / DSM 18658 / VKM B-2454 / MOB10</strain>
        <plasmid evidence="1 2">pSINAC02</plasmid>
    </source>
</reference>
<dbReference type="Proteomes" id="UP000010798">
    <property type="component" value="Plasmid pSINAC02"/>
</dbReference>
<evidence type="ECO:0000313" key="1">
    <source>
        <dbReference type="EMBL" id="AGA31655.1"/>
    </source>
</evidence>
<keyword evidence="2" id="KW-1185">Reference proteome</keyword>
<geneLocation type="plasmid" evidence="1 2">
    <name>pSINAC02</name>
</geneLocation>
<protein>
    <submittedName>
        <fullName evidence="1">Uncharacterized protein</fullName>
    </submittedName>
</protein>
<dbReference type="OrthoDB" id="287279at2"/>
<sequence>MGRATATEMQPIDVTSTATPVRKPREFTTAEVNAIIRLAEAGDRTALPDIRAILSGPRRKYFMEAVGNPGWALRSHIIQSLSGPNLLGQEVMKATISDLEQELTPPDATPLERLLVERAVACWLAIHDAEKVEMDGRGKDISAQMRELQQRRIDRAHNRFLSALKALGTAQRLKGGSTTVSMSRTDKLTVKSE</sequence>
<name>L0DRN2_SINAD</name>
<dbReference type="EMBL" id="CP003366">
    <property type="protein sequence ID" value="AGA31655.1"/>
    <property type="molecule type" value="Genomic_DNA"/>
</dbReference>
<organism evidence="1 2">
    <name type="scientific">Singulisphaera acidiphila (strain ATCC BAA-1392 / DSM 18658 / VKM B-2454 / MOB10)</name>
    <dbReference type="NCBI Taxonomy" id="886293"/>
    <lineage>
        <taxon>Bacteria</taxon>
        <taxon>Pseudomonadati</taxon>
        <taxon>Planctomycetota</taxon>
        <taxon>Planctomycetia</taxon>
        <taxon>Isosphaerales</taxon>
        <taxon>Isosphaeraceae</taxon>
        <taxon>Singulisphaera</taxon>
    </lineage>
</organism>
<dbReference type="RefSeq" id="WP_015250716.1">
    <property type="nucleotide sequence ID" value="NC_019894.1"/>
</dbReference>